<feature type="domain" description="HTH lysR-type" evidence="6">
    <location>
        <begin position="28"/>
        <end position="85"/>
    </location>
</feature>
<dbReference type="PANTHER" id="PTHR30419:SF8">
    <property type="entry name" value="NITROGEN ASSIMILATION TRANSCRIPTIONAL ACTIVATOR-RELATED"/>
    <property type="match status" value="1"/>
</dbReference>
<keyword evidence="2" id="KW-0678">Repressor</keyword>
<dbReference type="Pfam" id="PF03466">
    <property type="entry name" value="LysR_substrate"/>
    <property type="match status" value="1"/>
</dbReference>
<dbReference type="InterPro" id="IPR036390">
    <property type="entry name" value="WH_DNA-bd_sf"/>
</dbReference>
<dbReference type="GO" id="GO:0003677">
    <property type="term" value="F:DNA binding"/>
    <property type="evidence" value="ECO:0007669"/>
    <property type="project" value="UniProtKB-KW"/>
</dbReference>
<dbReference type="InterPro" id="IPR050950">
    <property type="entry name" value="HTH-type_LysR_regulators"/>
</dbReference>
<keyword evidence="4" id="KW-0238">DNA-binding</keyword>
<dbReference type="FunFam" id="1.10.10.10:FF:000001">
    <property type="entry name" value="LysR family transcriptional regulator"/>
    <property type="match status" value="1"/>
</dbReference>
<evidence type="ECO:0000256" key="5">
    <source>
        <dbReference type="ARBA" id="ARBA00023163"/>
    </source>
</evidence>
<dbReference type="PROSITE" id="PS50931">
    <property type="entry name" value="HTH_LYSR"/>
    <property type="match status" value="1"/>
</dbReference>
<dbReference type="InterPro" id="IPR005119">
    <property type="entry name" value="LysR_subst-bd"/>
</dbReference>
<keyword evidence="3" id="KW-0805">Transcription regulation</keyword>
<dbReference type="STRING" id="399741.Spro_2503"/>
<dbReference type="Pfam" id="PF00126">
    <property type="entry name" value="HTH_1"/>
    <property type="match status" value="1"/>
</dbReference>
<keyword evidence="5" id="KW-0804">Transcription</keyword>
<dbReference type="eggNOG" id="COG0583">
    <property type="taxonomic scope" value="Bacteria"/>
</dbReference>
<evidence type="ECO:0000256" key="3">
    <source>
        <dbReference type="ARBA" id="ARBA00023015"/>
    </source>
</evidence>
<dbReference type="PRINTS" id="PR00039">
    <property type="entry name" value="HTHLYSR"/>
</dbReference>
<evidence type="ECO:0000256" key="1">
    <source>
        <dbReference type="ARBA" id="ARBA00009437"/>
    </source>
</evidence>
<name>A8GER4_SERP5</name>
<dbReference type="EMBL" id="CP000826">
    <property type="protein sequence ID" value="ABV41604.1"/>
    <property type="molecule type" value="Genomic_DNA"/>
</dbReference>
<evidence type="ECO:0000256" key="2">
    <source>
        <dbReference type="ARBA" id="ARBA00022491"/>
    </source>
</evidence>
<dbReference type="InterPro" id="IPR036388">
    <property type="entry name" value="WH-like_DNA-bd_sf"/>
</dbReference>
<dbReference type="GO" id="GO:0005829">
    <property type="term" value="C:cytosol"/>
    <property type="evidence" value="ECO:0007669"/>
    <property type="project" value="TreeGrafter"/>
</dbReference>
<organism evidence="7">
    <name type="scientific">Serratia proteamaculans (strain 568)</name>
    <dbReference type="NCBI Taxonomy" id="399741"/>
    <lineage>
        <taxon>Bacteria</taxon>
        <taxon>Pseudomonadati</taxon>
        <taxon>Pseudomonadota</taxon>
        <taxon>Gammaproteobacteria</taxon>
        <taxon>Enterobacterales</taxon>
        <taxon>Yersiniaceae</taxon>
        <taxon>Serratia</taxon>
    </lineage>
</organism>
<dbReference type="AlphaFoldDB" id="A8GER4"/>
<dbReference type="SUPFAM" id="SSF53850">
    <property type="entry name" value="Periplasmic binding protein-like II"/>
    <property type="match status" value="1"/>
</dbReference>
<dbReference type="HOGENOM" id="CLU_039613_6_0_6"/>
<dbReference type="SUPFAM" id="SSF46785">
    <property type="entry name" value="Winged helix' DNA-binding domain"/>
    <property type="match status" value="1"/>
</dbReference>
<accession>A8GER4</accession>
<dbReference type="GO" id="GO:0003700">
    <property type="term" value="F:DNA-binding transcription factor activity"/>
    <property type="evidence" value="ECO:0007669"/>
    <property type="project" value="InterPro"/>
</dbReference>
<sequence>MRPPSLVSDGKNSLHWGMKKANLFIQRMRLRHINGFVAVAQERSLSRAADKLNLSQPALSKTLSELEALTGNRLLVRNRQGTLLTEQGEQFLGYATRVLEALTAAGHALDRLDDAPARVLRIGALPTTALGMLPQSIGQYQQAHPHSRIQVITGKNAELLAQLKAGEIDVAIGRMADPEMMSGLAFELLLLESLLMVTRPGHPLLSETITLERALHYPAIISPKGTVPRHNTESLLSTQGFSLPGQYIETLSASLARQMTLQFDYLWFVPSSAVKADIAAGQLIPLPLPTQGMEEAVGILTRNDGELSEAVLAFISTVRGIAGAVRSA</sequence>
<dbReference type="Gene3D" id="3.40.190.10">
    <property type="entry name" value="Periplasmic binding protein-like II"/>
    <property type="match status" value="2"/>
</dbReference>
<evidence type="ECO:0000256" key="4">
    <source>
        <dbReference type="ARBA" id="ARBA00023125"/>
    </source>
</evidence>
<proteinExistence type="inferred from homology"/>
<reference evidence="7" key="1">
    <citation type="submission" date="2007-09" db="EMBL/GenBank/DDBJ databases">
        <title>Complete sequence of chromosome of Serratia proteamaculans 568.</title>
        <authorList>
            <consortium name="US DOE Joint Genome Institute"/>
            <person name="Copeland A."/>
            <person name="Lucas S."/>
            <person name="Lapidus A."/>
            <person name="Barry K."/>
            <person name="Glavina del Rio T."/>
            <person name="Dalin E."/>
            <person name="Tice H."/>
            <person name="Pitluck S."/>
            <person name="Chain P."/>
            <person name="Malfatti S."/>
            <person name="Shin M."/>
            <person name="Vergez L."/>
            <person name="Schmutz J."/>
            <person name="Larimer F."/>
            <person name="Land M."/>
            <person name="Hauser L."/>
            <person name="Kyrpides N."/>
            <person name="Kim E."/>
            <person name="Taghavi S."/>
            <person name="Newman L."/>
            <person name="Vangronsveld J."/>
            <person name="van der Lelie D."/>
            <person name="Richardson P."/>
        </authorList>
    </citation>
    <scope>NUCLEOTIDE SEQUENCE [LARGE SCALE GENOMIC DNA]</scope>
    <source>
        <strain evidence="7">568</strain>
    </source>
</reference>
<dbReference type="KEGG" id="spe:Spro_2503"/>
<gene>
    <name evidence="7" type="ordered locus">Spro_2503</name>
</gene>
<evidence type="ECO:0000313" key="7">
    <source>
        <dbReference type="EMBL" id="ABV41604.1"/>
    </source>
</evidence>
<comment type="similarity">
    <text evidence="1">Belongs to the LysR transcriptional regulatory family.</text>
</comment>
<evidence type="ECO:0000259" key="6">
    <source>
        <dbReference type="PROSITE" id="PS50931"/>
    </source>
</evidence>
<dbReference type="InterPro" id="IPR000847">
    <property type="entry name" value="LysR_HTH_N"/>
</dbReference>
<dbReference type="Gene3D" id="1.10.10.10">
    <property type="entry name" value="Winged helix-like DNA-binding domain superfamily/Winged helix DNA-binding domain"/>
    <property type="match status" value="1"/>
</dbReference>
<dbReference type="PANTHER" id="PTHR30419">
    <property type="entry name" value="HTH-TYPE TRANSCRIPTIONAL REGULATOR YBHD"/>
    <property type="match status" value="1"/>
</dbReference>
<protein>
    <submittedName>
        <fullName evidence="7">Transcriptional regulator, LysR family</fullName>
    </submittedName>
</protein>